<sequence>MLLVSLHSPCTRCS</sequence>
<dbReference type="EMBL" id="VOFY01000002">
    <property type="protein sequence ID" value="KAA8595426.1"/>
    <property type="molecule type" value="Genomic_DNA"/>
</dbReference>
<dbReference type="Proteomes" id="UP000327493">
    <property type="component" value="Chromosome 2"/>
</dbReference>
<name>A0A5J5DQ02_9PERO</name>
<organism evidence="1 2">
    <name type="scientific">Etheostoma spectabile</name>
    <name type="common">orangethroat darter</name>
    <dbReference type="NCBI Taxonomy" id="54343"/>
    <lineage>
        <taxon>Eukaryota</taxon>
        <taxon>Metazoa</taxon>
        <taxon>Chordata</taxon>
        <taxon>Craniata</taxon>
        <taxon>Vertebrata</taxon>
        <taxon>Euteleostomi</taxon>
        <taxon>Actinopterygii</taxon>
        <taxon>Neopterygii</taxon>
        <taxon>Teleostei</taxon>
        <taxon>Neoteleostei</taxon>
        <taxon>Acanthomorphata</taxon>
        <taxon>Eupercaria</taxon>
        <taxon>Perciformes</taxon>
        <taxon>Percoidei</taxon>
        <taxon>Percidae</taxon>
        <taxon>Etheostomatinae</taxon>
        <taxon>Etheostoma</taxon>
    </lineage>
</organism>
<reference evidence="1 2" key="1">
    <citation type="submission" date="2019-08" db="EMBL/GenBank/DDBJ databases">
        <title>A chromosome-level genome assembly, high-density linkage maps, and genome scans reveal the genomic architecture of hybrid incompatibilities underlying speciation via character displacement in darters (Percidae: Etheostominae).</title>
        <authorList>
            <person name="Moran R.L."/>
            <person name="Catchen J.M."/>
            <person name="Fuller R.C."/>
        </authorList>
    </citation>
    <scope>NUCLEOTIDE SEQUENCE [LARGE SCALE GENOMIC DNA]</scope>
    <source>
        <strain evidence="1">EspeVRDwgs_2016</strain>
        <tissue evidence="1">Muscle</tissue>
    </source>
</reference>
<accession>A0A5J5DQ02</accession>
<gene>
    <name evidence="1" type="ORF">FQN60_012561</name>
</gene>
<evidence type="ECO:0000313" key="1">
    <source>
        <dbReference type="EMBL" id="KAA8595426.1"/>
    </source>
</evidence>
<keyword evidence="2" id="KW-1185">Reference proteome</keyword>
<comment type="caution">
    <text evidence="1">The sequence shown here is derived from an EMBL/GenBank/DDBJ whole genome shotgun (WGS) entry which is preliminary data.</text>
</comment>
<protein>
    <submittedName>
        <fullName evidence="1">Uncharacterized protein</fullName>
    </submittedName>
</protein>
<evidence type="ECO:0000313" key="2">
    <source>
        <dbReference type="Proteomes" id="UP000327493"/>
    </source>
</evidence>
<proteinExistence type="predicted"/>